<dbReference type="OrthoDB" id="8722129at2"/>
<accession>A0A3G8H6Z8</accession>
<feature type="domain" description="Tle cognate immunity protein 4 C-terminal" evidence="1">
    <location>
        <begin position="143"/>
        <end position="300"/>
    </location>
</feature>
<dbReference type="Proteomes" id="UP000270411">
    <property type="component" value="Chromosome 1"/>
</dbReference>
<reference evidence="3" key="1">
    <citation type="submission" date="2018-11" db="EMBL/GenBank/DDBJ databases">
        <title>FDA dAtabase for Regulatory Grade micrObial Sequences (FDA-ARGOS): Supporting development and validation of Infectious Disease Dx tests.</title>
        <authorList>
            <person name="Goldberg B."/>
            <person name="Campos J."/>
            <person name="Tallon L."/>
            <person name="Sadzewicz L."/>
            <person name="Zhao X."/>
            <person name="Vavikolanu K."/>
            <person name="Mehta A."/>
            <person name="Aluvathingal J."/>
            <person name="Nadendla S."/>
            <person name="Geyer C."/>
            <person name="Nandy P."/>
            <person name="Yan Y."/>
            <person name="Sichtig H."/>
        </authorList>
    </citation>
    <scope>NUCLEOTIDE SEQUENCE [LARGE SCALE GENOMIC DNA]</scope>
    <source>
        <strain evidence="3">FDAARGOS_614</strain>
    </source>
</reference>
<sequence length="302" mass="33739">MKRGWRTRAIGRHLVDIHENAKTIENYSFNDVKIKVLKDIRSQADYENLIIQKERLLREARTAIHDSLFIERVSHSNGGVTLISWPNVGSAARYQPYVFDTYFRAGNRFLGYSGKVSKSLRSSALALCEELSREWNQIPSGMVPEGVGFVVDDVILVDNDFNPESWRMVIQLHGKPDVSFELTSYARRRVGPGLRERAGGIVAGLLGTVAGFARLRDRARPVGPIQADEILLASTQDGKRGYGFKWEAPGKEYSLAEPNLNASLRVGESAYATNRESFASDDEALELWDAVIDSIRLRPGAV</sequence>
<evidence type="ECO:0000259" key="1">
    <source>
        <dbReference type="Pfam" id="PF18426"/>
    </source>
</evidence>
<gene>
    <name evidence="2" type="ORF">EHF44_10720</name>
</gene>
<dbReference type="EMBL" id="CP033969">
    <property type="protein sequence ID" value="AZG15332.1"/>
    <property type="molecule type" value="Genomic_DNA"/>
</dbReference>
<dbReference type="Pfam" id="PF18426">
    <property type="entry name" value="Tli4_C"/>
    <property type="match status" value="1"/>
</dbReference>
<evidence type="ECO:0000313" key="3">
    <source>
        <dbReference type="Proteomes" id="UP000270411"/>
    </source>
</evidence>
<organism evidence="2 3">
    <name type="scientific">Cupriavidus pauculus</name>
    <dbReference type="NCBI Taxonomy" id="82633"/>
    <lineage>
        <taxon>Bacteria</taxon>
        <taxon>Pseudomonadati</taxon>
        <taxon>Pseudomonadota</taxon>
        <taxon>Betaproteobacteria</taxon>
        <taxon>Burkholderiales</taxon>
        <taxon>Burkholderiaceae</taxon>
        <taxon>Cupriavidus</taxon>
    </lineage>
</organism>
<proteinExistence type="predicted"/>
<protein>
    <recommendedName>
        <fullName evidence="1">Tle cognate immunity protein 4 C-terminal domain-containing protein</fullName>
    </recommendedName>
</protein>
<dbReference type="InterPro" id="IPR041290">
    <property type="entry name" value="Tli4_C"/>
</dbReference>
<dbReference type="AlphaFoldDB" id="A0A3G8H6Z8"/>
<dbReference type="KEGG" id="cpau:EHF44_10720"/>
<evidence type="ECO:0000313" key="2">
    <source>
        <dbReference type="EMBL" id="AZG15332.1"/>
    </source>
</evidence>
<name>A0A3G8H6Z8_9BURK</name>